<keyword evidence="6" id="KW-1185">Reference proteome</keyword>
<proteinExistence type="predicted"/>
<sequence length="297" mass="33244">MYTLLTGPLTIERLTIPIRGLPPALSGMTIAQLSDLHYDGVHLDDRMLADAIAAIHDLAPDLIVLTGDLVTEDPAPIYPLARRLKHLPSRYGTFAILGNHDIKVQGARETITHALERVDIPVLWNQIVYPLGPDFPVVGLADYWSREFKPGPVFNQLDPETPRLVLSHNPDTAEALRPWRVDLQLSGHTHGGQVYFPGLGSGPEVWKQIRQVIPKAIRNYIPYLSDNCVKVVRHWEWAMGLHQVGDNWLYVNRGLGTYLPGRFMCPPELTVITLERGGGRGKREEGRGKREEGRVMG</sequence>
<dbReference type="InterPro" id="IPR029052">
    <property type="entry name" value="Metallo-depent_PP-like"/>
</dbReference>
<protein>
    <submittedName>
        <fullName evidence="5">Metallophosphoesterase</fullName>
    </submittedName>
</protein>
<evidence type="ECO:0000256" key="2">
    <source>
        <dbReference type="ARBA" id="ARBA00022801"/>
    </source>
</evidence>
<dbReference type="InterPro" id="IPR051158">
    <property type="entry name" value="Metallophosphoesterase_sf"/>
</dbReference>
<reference evidence="5" key="1">
    <citation type="submission" date="2020-10" db="EMBL/GenBank/DDBJ databases">
        <authorList>
            <person name="Castelo-Branco R."/>
            <person name="Eusebio N."/>
            <person name="Adriana R."/>
            <person name="Vieira A."/>
            <person name="Brugerolle De Fraissinette N."/>
            <person name="Rezende De Castro R."/>
            <person name="Schneider M.P."/>
            <person name="Vasconcelos V."/>
            <person name="Leao P.N."/>
        </authorList>
    </citation>
    <scope>NUCLEOTIDE SEQUENCE</scope>
    <source>
        <strain evidence="5">LEGE 07310</strain>
    </source>
</reference>
<dbReference type="GO" id="GO:0016020">
    <property type="term" value="C:membrane"/>
    <property type="evidence" value="ECO:0007669"/>
    <property type="project" value="GOC"/>
</dbReference>
<gene>
    <name evidence="5" type="ORF">IQ241_24970</name>
</gene>
<dbReference type="Proteomes" id="UP000636505">
    <property type="component" value="Unassembled WGS sequence"/>
</dbReference>
<evidence type="ECO:0000259" key="4">
    <source>
        <dbReference type="Pfam" id="PF00149"/>
    </source>
</evidence>
<accession>A0A8J7DSP1</accession>
<feature type="region of interest" description="Disordered" evidence="3">
    <location>
        <begin position="276"/>
        <end position="297"/>
    </location>
</feature>
<evidence type="ECO:0000313" key="6">
    <source>
        <dbReference type="Proteomes" id="UP000636505"/>
    </source>
</evidence>
<keyword evidence="2" id="KW-0378">Hydrolase</keyword>
<feature type="non-terminal residue" evidence="5">
    <location>
        <position position="297"/>
    </location>
</feature>
<dbReference type="AlphaFoldDB" id="A0A8J7DSP1"/>
<name>A0A8J7DSP1_9CYAN</name>
<dbReference type="InterPro" id="IPR004843">
    <property type="entry name" value="Calcineurin-like_PHP"/>
</dbReference>
<comment type="caution">
    <text evidence="5">The sequence shown here is derived from an EMBL/GenBank/DDBJ whole genome shotgun (WGS) entry which is preliminary data.</text>
</comment>
<dbReference type="Gene3D" id="3.60.21.10">
    <property type="match status" value="1"/>
</dbReference>
<dbReference type="PANTHER" id="PTHR31302:SF31">
    <property type="entry name" value="PHOSPHODIESTERASE YAEI"/>
    <property type="match status" value="1"/>
</dbReference>
<dbReference type="EMBL" id="JADEXG010000130">
    <property type="protein sequence ID" value="MBE9080494.1"/>
    <property type="molecule type" value="Genomic_DNA"/>
</dbReference>
<evidence type="ECO:0000256" key="3">
    <source>
        <dbReference type="SAM" id="MobiDB-lite"/>
    </source>
</evidence>
<dbReference type="GO" id="GO:0046872">
    <property type="term" value="F:metal ion binding"/>
    <property type="evidence" value="ECO:0007669"/>
    <property type="project" value="UniProtKB-KW"/>
</dbReference>
<dbReference type="GO" id="GO:0009245">
    <property type="term" value="P:lipid A biosynthetic process"/>
    <property type="evidence" value="ECO:0007669"/>
    <property type="project" value="TreeGrafter"/>
</dbReference>
<organism evidence="5 6">
    <name type="scientific">Vasconcelosia minhoensis LEGE 07310</name>
    <dbReference type="NCBI Taxonomy" id="915328"/>
    <lineage>
        <taxon>Bacteria</taxon>
        <taxon>Bacillati</taxon>
        <taxon>Cyanobacteriota</taxon>
        <taxon>Cyanophyceae</taxon>
        <taxon>Nodosilineales</taxon>
        <taxon>Cymatolegaceae</taxon>
        <taxon>Vasconcelosia</taxon>
        <taxon>Vasconcelosia minhoensis</taxon>
    </lineage>
</organism>
<feature type="compositionally biased region" description="Basic and acidic residues" evidence="3">
    <location>
        <begin position="277"/>
        <end position="297"/>
    </location>
</feature>
<dbReference type="RefSeq" id="WP_193912483.1">
    <property type="nucleotide sequence ID" value="NZ_JADEXG010000130.1"/>
</dbReference>
<dbReference type="SUPFAM" id="SSF56300">
    <property type="entry name" value="Metallo-dependent phosphatases"/>
    <property type="match status" value="1"/>
</dbReference>
<evidence type="ECO:0000313" key="5">
    <source>
        <dbReference type="EMBL" id="MBE9080494.1"/>
    </source>
</evidence>
<dbReference type="Pfam" id="PF00149">
    <property type="entry name" value="Metallophos"/>
    <property type="match status" value="1"/>
</dbReference>
<keyword evidence="1" id="KW-0479">Metal-binding</keyword>
<feature type="domain" description="Calcineurin-like phosphoesterase" evidence="4">
    <location>
        <begin position="28"/>
        <end position="191"/>
    </location>
</feature>
<dbReference type="CDD" id="cd07385">
    <property type="entry name" value="MPP_YkuE_C"/>
    <property type="match status" value="1"/>
</dbReference>
<dbReference type="PANTHER" id="PTHR31302">
    <property type="entry name" value="TRANSMEMBRANE PROTEIN WITH METALLOPHOSPHOESTERASE DOMAIN-RELATED"/>
    <property type="match status" value="1"/>
</dbReference>
<evidence type="ECO:0000256" key="1">
    <source>
        <dbReference type="ARBA" id="ARBA00022723"/>
    </source>
</evidence>
<dbReference type="GO" id="GO:0008758">
    <property type="term" value="F:UDP-2,3-diacylglucosamine hydrolase activity"/>
    <property type="evidence" value="ECO:0007669"/>
    <property type="project" value="TreeGrafter"/>
</dbReference>